<dbReference type="eggNOG" id="COG0212">
    <property type="taxonomic scope" value="Bacteria"/>
</dbReference>
<dbReference type="SUPFAM" id="SSF100950">
    <property type="entry name" value="NagB/RpiA/CoA transferase-like"/>
    <property type="match status" value="1"/>
</dbReference>
<dbReference type="GO" id="GO:0009396">
    <property type="term" value="P:folic acid-containing compound biosynthetic process"/>
    <property type="evidence" value="ECO:0007669"/>
    <property type="project" value="TreeGrafter"/>
</dbReference>
<dbReference type="STRING" id="1070319.CAGGBEG34_20043"/>
<dbReference type="GO" id="GO:0046872">
    <property type="term" value="F:metal ion binding"/>
    <property type="evidence" value="ECO:0007669"/>
    <property type="project" value="UniProtKB-KW"/>
</dbReference>
<dbReference type="Gene3D" id="3.40.50.10420">
    <property type="entry name" value="NagB/RpiA/CoA transferase-like"/>
    <property type="match status" value="1"/>
</dbReference>
<dbReference type="GO" id="GO:0030272">
    <property type="term" value="F:5-formyltetrahydrofolate cyclo-ligase activity"/>
    <property type="evidence" value="ECO:0007669"/>
    <property type="project" value="UniProtKB-EC"/>
</dbReference>
<dbReference type="EMBL" id="CAFB01000047">
    <property type="protein sequence ID" value="CCD29790.1"/>
    <property type="molecule type" value="Genomic_DNA"/>
</dbReference>
<comment type="cofactor">
    <cofactor evidence="5">
        <name>Mg(2+)</name>
        <dbReference type="ChEBI" id="CHEBI:18420"/>
    </cofactor>
</comment>
<evidence type="ECO:0000256" key="5">
    <source>
        <dbReference type="RuleBase" id="RU361279"/>
    </source>
</evidence>
<dbReference type="PANTHER" id="PTHR23407:SF1">
    <property type="entry name" value="5-FORMYLTETRAHYDROFOLATE CYCLO-LIGASE"/>
    <property type="match status" value="1"/>
</dbReference>
<dbReference type="NCBIfam" id="TIGR02727">
    <property type="entry name" value="MTHFS_bact"/>
    <property type="match status" value="1"/>
</dbReference>
<evidence type="ECO:0000313" key="7">
    <source>
        <dbReference type="Proteomes" id="UP000054051"/>
    </source>
</evidence>
<proteinExistence type="inferred from homology"/>
<keyword evidence="2 4" id="KW-0547">Nucleotide-binding</keyword>
<dbReference type="InterPro" id="IPR002698">
    <property type="entry name" value="FTHF_cligase"/>
</dbReference>
<comment type="catalytic activity">
    <reaction evidence="5">
        <text>(6S)-5-formyl-5,6,7,8-tetrahydrofolate + ATP = (6R)-5,10-methenyltetrahydrofolate + ADP + phosphate</text>
        <dbReference type="Rhea" id="RHEA:10488"/>
        <dbReference type="ChEBI" id="CHEBI:30616"/>
        <dbReference type="ChEBI" id="CHEBI:43474"/>
        <dbReference type="ChEBI" id="CHEBI:57455"/>
        <dbReference type="ChEBI" id="CHEBI:57457"/>
        <dbReference type="ChEBI" id="CHEBI:456216"/>
        <dbReference type="EC" id="6.3.3.2"/>
    </reaction>
</comment>
<feature type="binding site" evidence="4">
    <location>
        <position position="57"/>
    </location>
    <ligand>
        <name>substrate</name>
    </ligand>
</feature>
<dbReference type="InterPro" id="IPR037171">
    <property type="entry name" value="NagB/RpiA_transferase-like"/>
</dbReference>
<evidence type="ECO:0000313" key="6">
    <source>
        <dbReference type="EMBL" id="CCD29790.1"/>
    </source>
</evidence>
<keyword evidence="5" id="KW-0460">Magnesium</keyword>
<reference evidence="6 7" key="1">
    <citation type="submission" date="2011-08" db="EMBL/GenBank/DDBJ databases">
        <title>The genome of the obligate endobacterium of an arbuscular mycorrhizal fungus reveals an interphylum network of nutritional interactions.</title>
        <authorList>
            <person name="Ghignone S."/>
            <person name="Salvioli A."/>
            <person name="Anca I."/>
            <person name="Lumini E."/>
            <person name="Ortu G."/>
            <person name="Petiti L."/>
            <person name="Cruveiller S."/>
            <person name="Bianciotto V."/>
            <person name="Piffanelli P."/>
            <person name="Lanfranco L."/>
            <person name="Bonfante P."/>
        </authorList>
    </citation>
    <scope>NUCLEOTIDE SEQUENCE [LARGE SCALE GENOMIC DNA]</scope>
    <source>
        <strain evidence="6 7">BEG34</strain>
    </source>
</reference>
<gene>
    <name evidence="6" type="ORF">CAGGBEG34_20043</name>
</gene>
<dbReference type="Proteomes" id="UP000054051">
    <property type="component" value="Unassembled WGS sequence"/>
</dbReference>
<dbReference type="PIRSF" id="PIRSF006806">
    <property type="entry name" value="FTHF_cligase"/>
    <property type="match status" value="1"/>
</dbReference>
<dbReference type="GO" id="GO:0005524">
    <property type="term" value="F:ATP binding"/>
    <property type="evidence" value="ECO:0007669"/>
    <property type="project" value="UniProtKB-KW"/>
</dbReference>
<evidence type="ECO:0000256" key="4">
    <source>
        <dbReference type="PIRSR" id="PIRSR006806-1"/>
    </source>
</evidence>
<feature type="binding site" evidence="4">
    <location>
        <begin position="8"/>
        <end position="12"/>
    </location>
    <ligand>
        <name>ATP</name>
        <dbReference type="ChEBI" id="CHEBI:30616"/>
    </ligand>
</feature>
<dbReference type="OrthoDB" id="9801938at2"/>
<dbReference type="AlphaFoldDB" id="G2JAI8"/>
<accession>G2JAI8</accession>
<keyword evidence="6" id="KW-0436">Ligase</keyword>
<sequence>MFQEFRTKAALRTALLAIRKRRGEDAGRDAALSARLAQLLIEYAPRCAAFYWPVAGEFDARAVIQHWLQQASERSAALPAVSSVHAPLSFYRWTPASKMKKGRFQIPAPADGMPAYPDLLLIPCLGFDAARIRLGYGGGYYDRTLAALQPRPVAVGISYECGRVKQLPREAHDIPLDVILSECARYE</sequence>
<dbReference type="Pfam" id="PF01812">
    <property type="entry name" value="5-FTHF_cyc-lig"/>
    <property type="match status" value="1"/>
</dbReference>
<evidence type="ECO:0000256" key="2">
    <source>
        <dbReference type="ARBA" id="ARBA00022741"/>
    </source>
</evidence>
<name>G2JAI8_9BURK</name>
<dbReference type="GO" id="GO:0035999">
    <property type="term" value="P:tetrahydrofolate interconversion"/>
    <property type="evidence" value="ECO:0007669"/>
    <property type="project" value="TreeGrafter"/>
</dbReference>
<dbReference type="InterPro" id="IPR024185">
    <property type="entry name" value="FTHF_cligase-like_sf"/>
</dbReference>
<comment type="caution">
    <text evidence="6">The sequence shown here is derived from an EMBL/GenBank/DDBJ whole genome shotgun (WGS) entry which is preliminary data.</text>
</comment>
<dbReference type="PANTHER" id="PTHR23407">
    <property type="entry name" value="ATPASE INHIBITOR/5-FORMYLTETRAHYDROFOLATE CYCLO-LIGASE"/>
    <property type="match status" value="1"/>
</dbReference>
<keyword evidence="7" id="KW-1185">Reference proteome</keyword>
<dbReference type="RefSeq" id="WP_006682927.1">
    <property type="nucleotide sequence ID" value="NZ_CAFB01000047.1"/>
</dbReference>
<keyword evidence="3 4" id="KW-0067">ATP-binding</keyword>
<keyword evidence="5" id="KW-0479">Metal-binding</keyword>
<dbReference type="EC" id="6.3.3.2" evidence="5"/>
<organism evidence="6 7">
    <name type="scientific">Candidatus Glomeribacter gigasporarum BEG34</name>
    <dbReference type="NCBI Taxonomy" id="1070319"/>
    <lineage>
        <taxon>Bacteria</taxon>
        <taxon>Pseudomonadati</taxon>
        <taxon>Pseudomonadota</taxon>
        <taxon>Betaproteobacteria</taxon>
        <taxon>Burkholderiales</taxon>
        <taxon>Burkholderiaceae</taxon>
        <taxon>Candidatus Glomeribacter</taxon>
    </lineage>
</organism>
<evidence type="ECO:0000256" key="1">
    <source>
        <dbReference type="ARBA" id="ARBA00010638"/>
    </source>
</evidence>
<comment type="similarity">
    <text evidence="1 5">Belongs to the 5-formyltetrahydrofolate cyclo-ligase family.</text>
</comment>
<protein>
    <recommendedName>
        <fullName evidence="5">5-formyltetrahydrofolate cyclo-ligase</fullName>
        <ecNumber evidence="5">6.3.3.2</ecNumber>
    </recommendedName>
</protein>
<feature type="binding site" evidence="4">
    <location>
        <begin position="133"/>
        <end position="141"/>
    </location>
    <ligand>
        <name>ATP</name>
        <dbReference type="ChEBI" id="CHEBI:30616"/>
    </ligand>
</feature>
<evidence type="ECO:0000256" key="3">
    <source>
        <dbReference type="ARBA" id="ARBA00022840"/>
    </source>
</evidence>